<comment type="caution">
    <text evidence="3">The sequence shown here is derived from an EMBL/GenBank/DDBJ whole genome shotgun (WGS) entry which is preliminary data.</text>
</comment>
<protein>
    <submittedName>
        <fullName evidence="3">Universal stress protein</fullName>
    </submittedName>
</protein>
<dbReference type="Proteomes" id="UP000307378">
    <property type="component" value="Unassembled WGS sequence"/>
</dbReference>
<sequence>MYKKIIVPVDPAAVEIGEKILAKAKSLLDEGGEIVLLTIIEDIPGYLAIDVPVDLIEGAINDAKAKLVAIKEKAEVKAHIEIRSGAPAREILATAEEHKADLIIVGSHVPDFSNYFIGATADRVVRHSKISVLVDR</sequence>
<dbReference type="InterPro" id="IPR006015">
    <property type="entry name" value="Universal_stress_UspA"/>
</dbReference>
<comment type="similarity">
    <text evidence="1">Belongs to the universal stress protein A family.</text>
</comment>
<dbReference type="PANTHER" id="PTHR46268">
    <property type="entry name" value="STRESS RESPONSE PROTEIN NHAX"/>
    <property type="match status" value="1"/>
</dbReference>
<dbReference type="RefSeq" id="WP_136542242.1">
    <property type="nucleotide sequence ID" value="NZ_STGU01000009.1"/>
</dbReference>
<dbReference type="CDD" id="cd00293">
    <property type="entry name" value="USP-like"/>
    <property type="match status" value="1"/>
</dbReference>
<dbReference type="InterPro" id="IPR006016">
    <property type="entry name" value="UspA"/>
</dbReference>
<organism evidence="3 4">
    <name type="scientific">Rhizobium rosettiformans W3</name>
    <dbReference type="NCBI Taxonomy" id="538378"/>
    <lineage>
        <taxon>Bacteria</taxon>
        <taxon>Pseudomonadati</taxon>
        <taxon>Pseudomonadota</taxon>
        <taxon>Alphaproteobacteria</taxon>
        <taxon>Hyphomicrobiales</taxon>
        <taxon>Rhizobiaceae</taxon>
        <taxon>Rhizobium/Agrobacterium group</taxon>
        <taxon>Rhizobium</taxon>
    </lineage>
</organism>
<feature type="domain" description="UspA" evidence="2">
    <location>
        <begin position="1"/>
        <end position="134"/>
    </location>
</feature>
<accession>A0A4S8PRU3</accession>
<evidence type="ECO:0000259" key="2">
    <source>
        <dbReference type="Pfam" id="PF00582"/>
    </source>
</evidence>
<evidence type="ECO:0000256" key="1">
    <source>
        <dbReference type="ARBA" id="ARBA00008791"/>
    </source>
</evidence>
<dbReference type="InterPro" id="IPR014729">
    <property type="entry name" value="Rossmann-like_a/b/a_fold"/>
</dbReference>
<dbReference type="SUPFAM" id="SSF52402">
    <property type="entry name" value="Adenine nucleotide alpha hydrolases-like"/>
    <property type="match status" value="1"/>
</dbReference>
<dbReference type="Gene3D" id="3.40.50.620">
    <property type="entry name" value="HUPs"/>
    <property type="match status" value="1"/>
</dbReference>
<gene>
    <name evidence="3" type="ORF">FAA86_16255</name>
</gene>
<dbReference type="EMBL" id="STGU01000009">
    <property type="protein sequence ID" value="THV34010.1"/>
    <property type="molecule type" value="Genomic_DNA"/>
</dbReference>
<proteinExistence type="inferred from homology"/>
<evidence type="ECO:0000313" key="4">
    <source>
        <dbReference type="Proteomes" id="UP000307378"/>
    </source>
</evidence>
<dbReference type="Pfam" id="PF00582">
    <property type="entry name" value="Usp"/>
    <property type="match status" value="1"/>
</dbReference>
<name>A0A4S8PRU3_9HYPH</name>
<dbReference type="PRINTS" id="PR01438">
    <property type="entry name" value="UNVRSLSTRESS"/>
</dbReference>
<evidence type="ECO:0000313" key="3">
    <source>
        <dbReference type="EMBL" id="THV34010.1"/>
    </source>
</evidence>
<dbReference type="AlphaFoldDB" id="A0A4S8PRU3"/>
<reference evidence="3 4" key="1">
    <citation type="submission" date="2019-04" db="EMBL/GenBank/DDBJ databases">
        <title>genome sequence of strain W3.</title>
        <authorList>
            <person name="Gao J."/>
            <person name="Sun J."/>
        </authorList>
    </citation>
    <scope>NUCLEOTIDE SEQUENCE [LARGE SCALE GENOMIC DNA]</scope>
    <source>
        <strain evidence="3 4">W3</strain>
    </source>
</reference>
<dbReference type="PANTHER" id="PTHR46268:SF6">
    <property type="entry name" value="UNIVERSAL STRESS PROTEIN UP12"/>
    <property type="match status" value="1"/>
</dbReference>